<comment type="caution">
    <text evidence="1">The sequence shown here is derived from an EMBL/GenBank/DDBJ whole genome shotgun (WGS) entry which is preliminary data.</text>
</comment>
<evidence type="ECO:0000313" key="2">
    <source>
        <dbReference type="Proteomes" id="UP000708208"/>
    </source>
</evidence>
<reference evidence="1" key="1">
    <citation type="submission" date="2021-06" db="EMBL/GenBank/DDBJ databases">
        <authorList>
            <person name="Hodson N. C."/>
            <person name="Mongue J. A."/>
            <person name="Jaron S. K."/>
        </authorList>
    </citation>
    <scope>NUCLEOTIDE SEQUENCE</scope>
</reference>
<dbReference type="AlphaFoldDB" id="A0A8J2K043"/>
<gene>
    <name evidence="1" type="ORF">AFUS01_LOCUS14163</name>
</gene>
<keyword evidence="2" id="KW-1185">Reference proteome</keyword>
<evidence type="ECO:0000313" key="1">
    <source>
        <dbReference type="EMBL" id="CAG7725190.1"/>
    </source>
</evidence>
<accession>A0A8J2K043</accession>
<name>A0A8J2K043_9HEXA</name>
<sequence>MSKSQDFAVFILLFSYASLIHGKLVILNWENHPQQLMSFSGLIPTNEEYTIRTDNTTKYKVSVALERMNARTCDSNLERPVVVINQGLEFESICFPQENYKLFCEKVPASYDFDRTVIVHSAGSWGPADEAQLVATIFLEVPSCSYCPEGAFCCQGEASCYGAQSEKSKTHFEGNTFLDETYSPSFSLNSGLPRCIPKSLECNGHPNCGKVCNFDESHVVCSADQICTGTSTAIVTLAILISRMFY</sequence>
<dbReference type="Proteomes" id="UP000708208">
    <property type="component" value="Unassembled WGS sequence"/>
</dbReference>
<proteinExistence type="predicted"/>
<protein>
    <submittedName>
        <fullName evidence="1">Uncharacterized protein</fullName>
    </submittedName>
</protein>
<organism evidence="1 2">
    <name type="scientific">Allacma fusca</name>
    <dbReference type="NCBI Taxonomy" id="39272"/>
    <lineage>
        <taxon>Eukaryota</taxon>
        <taxon>Metazoa</taxon>
        <taxon>Ecdysozoa</taxon>
        <taxon>Arthropoda</taxon>
        <taxon>Hexapoda</taxon>
        <taxon>Collembola</taxon>
        <taxon>Symphypleona</taxon>
        <taxon>Sminthuridae</taxon>
        <taxon>Allacma</taxon>
    </lineage>
</organism>
<dbReference type="EMBL" id="CAJVCH010118712">
    <property type="protein sequence ID" value="CAG7725190.1"/>
    <property type="molecule type" value="Genomic_DNA"/>
</dbReference>